<evidence type="ECO:0000313" key="2">
    <source>
        <dbReference type="EMBL" id="MDK2597431.1"/>
    </source>
</evidence>
<feature type="signal peptide" evidence="1">
    <location>
        <begin position="1"/>
        <end position="23"/>
    </location>
</feature>
<gene>
    <name evidence="2" type="ORF">QNM18_20440</name>
</gene>
<evidence type="ECO:0008006" key="4">
    <source>
        <dbReference type="Google" id="ProtNLM"/>
    </source>
</evidence>
<organism evidence="2 3">
    <name type="scientific">Pseudoalteromonas obscura</name>
    <dbReference type="NCBI Taxonomy" id="3048491"/>
    <lineage>
        <taxon>Bacteria</taxon>
        <taxon>Pseudomonadati</taxon>
        <taxon>Pseudomonadota</taxon>
        <taxon>Gammaproteobacteria</taxon>
        <taxon>Alteromonadales</taxon>
        <taxon>Pseudoalteromonadaceae</taxon>
        <taxon>Pseudoalteromonas</taxon>
    </lineage>
</organism>
<feature type="chain" id="PRO_5046390739" description="Lipoprotein" evidence="1">
    <location>
        <begin position="24"/>
        <end position="111"/>
    </location>
</feature>
<accession>A0ABT7EQU6</accession>
<evidence type="ECO:0000313" key="3">
    <source>
        <dbReference type="Proteomes" id="UP001231915"/>
    </source>
</evidence>
<reference evidence="2 3" key="1">
    <citation type="submission" date="2023-05" db="EMBL/GenBank/DDBJ databases">
        <title>Pseudoalteromonas ardens sp. nov., Pseudoalteromonas obscura sp. nov., and Pseudoalteromonas umbrosa sp. nov., isolated from the coral Montipora capitata.</title>
        <authorList>
            <person name="Thomas E.M."/>
            <person name="Smith E.M."/>
            <person name="Papke E."/>
            <person name="Shlafstein M.D."/>
            <person name="Oline D.K."/>
            <person name="Videau P."/>
            <person name="Saw J.H."/>
            <person name="Strangman W.K."/>
            <person name="Ushijima B."/>
        </authorList>
    </citation>
    <scope>NUCLEOTIDE SEQUENCE [LARGE SCALE GENOMIC DNA]</scope>
    <source>
        <strain evidence="2 3">P94</strain>
    </source>
</reference>
<protein>
    <recommendedName>
        <fullName evidence="4">Lipoprotein</fullName>
    </recommendedName>
</protein>
<evidence type="ECO:0000256" key="1">
    <source>
        <dbReference type="SAM" id="SignalP"/>
    </source>
</evidence>
<dbReference type="Proteomes" id="UP001231915">
    <property type="component" value="Unassembled WGS sequence"/>
</dbReference>
<keyword evidence="1" id="KW-0732">Signal</keyword>
<dbReference type="EMBL" id="JASJUT010000010">
    <property type="protein sequence ID" value="MDK2597431.1"/>
    <property type="molecule type" value="Genomic_DNA"/>
</dbReference>
<keyword evidence="3" id="KW-1185">Reference proteome</keyword>
<dbReference type="RefSeq" id="WP_211008712.1">
    <property type="nucleotide sequence ID" value="NZ_JASJUT010000010.1"/>
</dbReference>
<proteinExistence type="predicted"/>
<name>A0ABT7EQU6_9GAMM</name>
<comment type="caution">
    <text evidence="2">The sequence shown here is derived from an EMBL/GenBank/DDBJ whole genome shotgun (WGS) entry which is preliminary data.</text>
</comment>
<sequence>MKQYISALVMFILFCSSISPALACRPDIEGILKESKNEIVKILKPMHAIEPNDIADIYQLDVNMKWINTDSGRDCPDQYVLQFQVLLKDSRVFGITHFTGIDNEIKVIELK</sequence>